<gene>
    <name evidence="2" type="ORF">FHR90_001666</name>
    <name evidence="3" type="ORF">HUK83_13360</name>
</gene>
<organism evidence="2 4">
    <name type="scientific">Endobacter medicaginis</name>
    <dbReference type="NCBI Taxonomy" id="1181271"/>
    <lineage>
        <taxon>Bacteria</taxon>
        <taxon>Pseudomonadati</taxon>
        <taxon>Pseudomonadota</taxon>
        <taxon>Alphaproteobacteria</taxon>
        <taxon>Acetobacterales</taxon>
        <taxon>Acetobacteraceae</taxon>
        <taxon>Endobacter</taxon>
    </lineage>
</organism>
<reference evidence="3 5" key="1">
    <citation type="submission" date="2020-06" db="EMBL/GenBank/DDBJ databases">
        <title>Description of novel acetic acid bacteria.</title>
        <authorList>
            <person name="Sombolestani A."/>
        </authorList>
    </citation>
    <scope>NUCLEOTIDE SEQUENCE [LARGE SCALE GENOMIC DNA]</scope>
    <source>
        <strain evidence="3 5">LMG 26838</strain>
    </source>
</reference>
<evidence type="ECO:0000313" key="4">
    <source>
        <dbReference type="Proteomes" id="UP000557688"/>
    </source>
</evidence>
<keyword evidence="1" id="KW-0472">Membrane</keyword>
<dbReference type="EMBL" id="JABXXQ010000340">
    <property type="protein sequence ID" value="NVN31316.1"/>
    <property type="molecule type" value="Genomic_DNA"/>
</dbReference>
<evidence type="ECO:0000313" key="3">
    <source>
        <dbReference type="EMBL" id="NVN31316.1"/>
    </source>
</evidence>
<feature type="transmembrane region" description="Helical" evidence="1">
    <location>
        <begin position="39"/>
        <end position="65"/>
    </location>
</feature>
<dbReference type="EMBL" id="JACHXV010000005">
    <property type="protein sequence ID" value="MBB3173834.1"/>
    <property type="molecule type" value="Genomic_DNA"/>
</dbReference>
<keyword evidence="1" id="KW-0812">Transmembrane</keyword>
<accession>A0A839UZT4</accession>
<keyword evidence="4" id="KW-1185">Reference proteome</keyword>
<evidence type="ECO:0000256" key="1">
    <source>
        <dbReference type="SAM" id="Phobius"/>
    </source>
</evidence>
<evidence type="ECO:0000313" key="2">
    <source>
        <dbReference type="EMBL" id="MBB3173834.1"/>
    </source>
</evidence>
<protein>
    <submittedName>
        <fullName evidence="2">Uncharacterized protein</fullName>
    </submittedName>
</protein>
<proteinExistence type="predicted"/>
<dbReference type="Proteomes" id="UP000565205">
    <property type="component" value="Unassembled WGS sequence"/>
</dbReference>
<dbReference type="RefSeq" id="WP_176625559.1">
    <property type="nucleotide sequence ID" value="NZ_JABXXQ010000340.1"/>
</dbReference>
<comment type="caution">
    <text evidence="2">The sequence shown here is derived from an EMBL/GenBank/DDBJ whole genome shotgun (WGS) entry which is preliminary data.</text>
</comment>
<sequence>MTTLATHGAATLPGFDLNPRDVLAAIRRRMPTPLVAPQLISASLHVATFAVSLLPSAAIAGMFILR</sequence>
<evidence type="ECO:0000313" key="5">
    <source>
        <dbReference type="Proteomes" id="UP000565205"/>
    </source>
</evidence>
<dbReference type="AlphaFoldDB" id="A0A839UZT4"/>
<keyword evidence="1" id="KW-1133">Transmembrane helix</keyword>
<reference evidence="2 4" key="2">
    <citation type="submission" date="2020-08" db="EMBL/GenBank/DDBJ databases">
        <title>Genomic Encyclopedia of Type Strains, Phase III (KMG-III): the genomes of soil and plant-associated and newly described type strains.</title>
        <authorList>
            <person name="Whitman W."/>
        </authorList>
    </citation>
    <scope>NUCLEOTIDE SEQUENCE [LARGE SCALE GENOMIC DNA]</scope>
    <source>
        <strain evidence="2 4">CECT 8088</strain>
    </source>
</reference>
<name>A0A839UZT4_9PROT</name>
<dbReference type="Proteomes" id="UP000557688">
    <property type="component" value="Unassembled WGS sequence"/>
</dbReference>